<dbReference type="KEGG" id="ehx:EMIHUDRAFT_210675"/>
<dbReference type="STRING" id="2903.R1E5Y5"/>
<comment type="similarity">
    <text evidence="1">Belongs to the type-B carboxylesterase/lipase family.</text>
</comment>
<evidence type="ECO:0000256" key="2">
    <source>
        <dbReference type="ARBA" id="ARBA00022801"/>
    </source>
</evidence>
<accession>A0A0D3IYI4</accession>
<name>A0A0D3IYI4_EMIH1</name>
<sequence length="1040" mass="113923">MLLAPQLPLPRPLGCVVDCECGPLPPLRPCSPVATTHLGPVQGVQDRVLQPTIRKWLGVPFAAPPTQDLRFAAPRDPGAWTEPKFTTKHGRSTCFQFKVIDGRLGLKPIGALALNMSLSVGSEDCLYLDIYVPASCTSEKPCAVMQWIYGGGWMMGAPHAAPPRAAPPVRDKYEYGMYDATRLATSQGVVVIMANYRLHAAGWLALDEIDVGNLGLADQTLALQWTQRNILHFGGDPDRVTIFGESAGGMSVCQHLVSPRSNGLFSRAIMQSGACDTRMYYDTAEDARAFGRRYAAALGCEDASTRLCCLRELPIDKVVKSYLDFVIQWPFPDSLSTGADSFVPYLERGGAFGQFMPFKANIDGQQLPDMPLALIRRGRVNRSPRGDRVQVIMGTNLCEGCIDVLSASYLDKGRATMPLTQTGYDRLLTYMAAYEEGWESHAPLRQRAARAVRRINEAYPVGRYETGWPGLNISGGLDPRGAHNRRLADFFTHAQMGCSTRRALRALQAHGHATYWYQYAYRAASPINALVLACDANHVVGVDYLDQGCTVSHGVELPILFGTWALPGVLAPRDHVMTATMQTYWANFAKHGSPNGAESDAVRWPMYEPNVSPYVALDVPVSVHADDVMKCDFWDSLGERGEAGRQAPPTPARIEAKTTRPGLTAARGIIALFEMKVDQIRLQQPESQWTHFAVGMYVFDLLIDIHMELLFFGAQATLGSAEINLFFRGERFGTLSSRPCPLGGGGKIRTQMAGQLVVDDVAVFKKIARAVVHEDEFTVELYADMCQTVGTLRIPGVTFAKSVVLHGAQGFNALISVDARVTNPSTFVLKDLDVFSIDIYTDDSWPKTERPAAESLGVKFAEVNTEADFELGRGQSDWFQVQGFLSVPEREYDLVKTADFGGCTNIVVRAYIDLDIPVAVASLLNPLSGTTLRTTLHQYLYVALSNPFDATLYVFGLEAEVSLPQLSLEQAIAYPIELHATQLPSLLQLLHDIAPKPAGKGVAYVDLNARIHARVGGAEPILVYKQVNVSAQLKQFSGLP</sequence>
<dbReference type="InterPro" id="IPR029058">
    <property type="entry name" value="AB_hydrolase_fold"/>
</dbReference>
<keyword evidence="5" id="KW-1185">Reference proteome</keyword>
<dbReference type="RefSeq" id="XP_005768748.1">
    <property type="nucleotide sequence ID" value="XM_005768691.1"/>
</dbReference>
<proteinExistence type="inferred from homology"/>
<evidence type="ECO:0000259" key="3">
    <source>
        <dbReference type="Pfam" id="PF00135"/>
    </source>
</evidence>
<dbReference type="PaxDb" id="2903-EOD16319"/>
<dbReference type="InterPro" id="IPR050309">
    <property type="entry name" value="Type-B_Carboxylest/Lipase"/>
</dbReference>
<dbReference type="HOGENOM" id="CLU_292792_0_0_1"/>
<protein>
    <recommendedName>
        <fullName evidence="3">Carboxylesterase type B domain-containing protein</fullName>
    </recommendedName>
</protein>
<reference evidence="5" key="1">
    <citation type="journal article" date="2013" name="Nature">
        <title>Pan genome of the phytoplankton Emiliania underpins its global distribution.</title>
        <authorList>
            <person name="Read B.A."/>
            <person name="Kegel J."/>
            <person name="Klute M.J."/>
            <person name="Kuo A."/>
            <person name="Lefebvre S.C."/>
            <person name="Maumus F."/>
            <person name="Mayer C."/>
            <person name="Miller J."/>
            <person name="Monier A."/>
            <person name="Salamov A."/>
            <person name="Young J."/>
            <person name="Aguilar M."/>
            <person name="Claverie J.M."/>
            <person name="Frickenhaus S."/>
            <person name="Gonzalez K."/>
            <person name="Herman E.K."/>
            <person name="Lin Y.C."/>
            <person name="Napier J."/>
            <person name="Ogata H."/>
            <person name="Sarno A.F."/>
            <person name="Shmutz J."/>
            <person name="Schroeder D."/>
            <person name="de Vargas C."/>
            <person name="Verret F."/>
            <person name="von Dassow P."/>
            <person name="Valentin K."/>
            <person name="Van de Peer Y."/>
            <person name="Wheeler G."/>
            <person name="Dacks J.B."/>
            <person name="Delwiche C.F."/>
            <person name="Dyhrman S.T."/>
            <person name="Glockner G."/>
            <person name="John U."/>
            <person name="Richards T."/>
            <person name="Worden A.Z."/>
            <person name="Zhang X."/>
            <person name="Grigoriev I.V."/>
            <person name="Allen A.E."/>
            <person name="Bidle K."/>
            <person name="Borodovsky M."/>
            <person name="Bowler C."/>
            <person name="Brownlee C."/>
            <person name="Cock J.M."/>
            <person name="Elias M."/>
            <person name="Gladyshev V.N."/>
            <person name="Groth M."/>
            <person name="Guda C."/>
            <person name="Hadaegh A."/>
            <person name="Iglesias-Rodriguez M.D."/>
            <person name="Jenkins J."/>
            <person name="Jones B.M."/>
            <person name="Lawson T."/>
            <person name="Leese F."/>
            <person name="Lindquist E."/>
            <person name="Lobanov A."/>
            <person name="Lomsadze A."/>
            <person name="Malik S.B."/>
            <person name="Marsh M.E."/>
            <person name="Mackinder L."/>
            <person name="Mock T."/>
            <person name="Mueller-Roeber B."/>
            <person name="Pagarete A."/>
            <person name="Parker M."/>
            <person name="Probert I."/>
            <person name="Quesneville H."/>
            <person name="Raines C."/>
            <person name="Rensing S.A."/>
            <person name="Riano-Pachon D.M."/>
            <person name="Richier S."/>
            <person name="Rokitta S."/>
            <person name="Shiraiwa Y."/>
            <person name="Soanes D.M."/>
            <person name="van der Giezen M."/>
            <person name="Wahlund T.M."/>
            <person name="Williams B."/>
            <person name="Wilson W."/>
            <person name="Wolfe G."/>
            <person name="Wurch L.L."/>
        </authorList>
    </citation>
    <scope>NUCLEOTIDE SEQUENCE</scope>
</reference>
<evidence type="ECO:0000313" key="5">
    <source>
        <dbReference type="Proteomes" id="UP000013827"/>
    </source>
</evidence>
<dbReference type="Proteomes" id="UP000013827">
    <property type="component" value="Unassembled WGS sequence"/>
</dbReference>
<dbReference type="Pfam" id="PF12505">
    <property type="entry name" value="DUF3712"/>
    <property type="match status" value="1"/>
</dbReference>
<dbReference type="ESTHER" id="emihu-r1e5y5">
    <property type="family name" value="Carb_B_Root"/>
</dbReference>
<reference evidence="4" key="2">
    <citation type="submission" date="2024-10" db="UniProtKB">
        <authorList>
            <consortium name="EnsemblProtists"/>
        </authorList>
    </citation>
    <scope>IDENTIFICATION</scope>
</reference>
<dbReference type="PROSITE" id="PS00122">
    <property type="entry name" value="CARBOXYLESTERASE_B_1"/>
    <property type="match status" value="1"/>
</dbReference>
<dbReference type="InterPro" id="IPR002018">
    <property type="entry name" value="CarbesteraseB"/>
</dbReference>
<dbReference type="SUPFAM" id="SSF53474">
    <property type="entry name" value="alpha/beta-Hydrolases"/>
    <property type="match status" value="1"/>
</dbReference>
<dbReference type="eggNOG" id="KOG4389">
    <property type="taxonomic scope" value="Eukaryota"/>
</dbReference>
<dbReference type="Gene3D" id="3.40.50.1820">
    <property type="entry name" value="alpha/beta hydrolase"/>
    <property type="match status" value="1"/>
</dbReference>
<feature type="domain" description="Carboxylesterase type B" evidence="3">
    <location>
        <begin position="31"/>
        <end position="634"/>
    </location>
</feature>
<dbReference type="EnsemblProtists" id="EOD16319">
    <property type="protein sequence ID" value="EOD16319"/>
    <property type="gene ID" value="EMIHUDRAFT_210675"/>
</dbReference>
<dbReference type="PANTHER" id="PTHR11559">
    <property type="entry name" value="CARBOXYLESTERASE"/>
    <property type="match status" value="1"/>
</dbReference>
<evidence type="ECO:0000313" key="4">
    <source>
        <dbReference type="EnsemblProtists" id="EOD16319"/>
    </source>
</evidence>
<dbReference type="InterPro" id="IPR019826">
    <property type="entry name" value="Carboxylesterase_B_AS"/>
</dbReference>
<organism evidence="4 5">
    <name type="scientific">Emiliania huxleyi (strain CCMP1516)</name>
    <dbReference type="NCBI Taxonomy" id="280463"/>
    <lineage>
        <taxon>Eukaryota</taxon>
        <taxon>Haptista</taxon>
        <taxon>Haptophyta</taxon>
        <taxon>Prymnesiophyceae</taxon>
        <taxon>Isochrysidales</taxon>
        <taxon>Noelaerhabdaceae</taxon>
        <taxon>Emiliania</taxon>
    </lineage>
</organism>
<dbReference type="GeneID" id="17262479"/>
<dbReference type="InterPro" id="IPR022185">
    <property type="entry name" value="DUF3712"/>
</dbReference>
<evidence type="ECO:0000256" key="1">
    <source>
        <dbReference type="ARBA" id="ARBA00005964"/>
    </source>
</evidence>
<dbReference type="InterPro" id="IPR019819">
    <property type="entry name" value="Carboxylesterase_B_CS"/>
</dbReference>
<keyword evidence="2" id="KW-0378">Hydrolase</keyword>
<dbReference type="GO" id="GO:0016787">
    <property type="term" value="F:hydrolase activity"/>
    <property type="evidence" value="ECO:0007669"/>
    <property type="project" value="UniProtKB-KW"/>
</dbReference>
<dbReference type="Pfam" id="PF00135">
    <property type="entry name" value="COesterase"/>
    <property type="match status" value="1"/>
</dbReference>
<dbReference type="PROSITE" id="PS00941">
    <property type="entry name" value="CARBOXYLESTERASE_B_2"/>
    <property type="match status" value="1"/>
</dbReference>
<dbReference type="AlphaFoldDB" id="A0A0D3IYI4"/>